<feature type="transmembrane region" description="Helical" evidence="3">
    <location>
        <begin position="63"/>
        <end position="85"/>
    </location>
</feature>
<dbReference type="InterPro" id="IPR043202">
    <property type="entry name" value="Band-7_stomatin-like"/>
</dbReference>
<dbReference type="InterPro" id="IPR036013">
    <property type="entry name" value="Band_7/SPFH_dom_sf"/>
</dbReference>
<comment type="similarity">
    <text evidence="2">Belongs to the band 7/mec-2 family.</text>
</comment>
<dbReference type="SMART" id="SM00244">
    <property type="entry name" value="PHB"/>
    <property type="match status" value="1"/>
</dbReference>
<dbReference type="PANTHER" id="PTHR10264:SF19">
    <property type="entry name" value="AT06885P-RELATED"/>
    <property type="match status" value="1"/>
</dbReference>
<proteinExistence type="inferred from homology"/>
<sequence length="335" mass="36362">MNLEQVKQVAEYASAARQKYAQPASEHVSLGSQLRLVVFLVMWLVLTGLFTLLGGAFGGAAGLGVALPLGMVLAAIPAFLISRIVRVAAQWERAVILRLGRFHGIKGPGILFVFPVADYARFVDTRLLTLDIPHQQVITRDNVPVQVDGVIFFQVQDPERAVVTVQDYRYAISQYAQASLRDVIGSMTLDELLSERDQIQSRIAQAVEERSRSWGIHVDSIRLLDINMPEDLKRMMSRQASAEREKRATITKAEGDREAAINLAAAAATMAQSPGAMQLRTLQTIDGLGSSPSNTVLLAVPVEVLELAKTLATGKADARDLTVLSAASAPPRPAE</sequence>
<keyword evidence="6" id="KW-1185">Reference proteome</keyword>
<dbReference type="Gene3D" id="3.30.479.30">
    <property type="entry name" value="Band 7 domain"/>
    <property type="match status" value="1"/>
</dbReference>
<accession>A0ABT3ZYC5</accession>
<feature type="domain" description="Band 7" evidence="4">
    <location>
        <begin position="83"/>
        <end position="240"/>
    </location>
</feature>
<dbReference type="SUPFAM" id="SSF117892">
    <property type="entry name" value="Band 7/SPFH domain"/>
    <property type="match status" value="1"/>
</dbReference>
<organism evidence="5 6">
    <name type="scientific">Archangium lansingense</name>
    <dbReference type="NCBI Taxonomy" id="2995310"/>
    <lineage>
        <taxon>Bacteria</taxon>
        <taxon>Pseudomonadati</taxon>
        <taxon>Myxococcota</taxon>
        <taxon>Myxococcia</taxon>
        <taxon>Myxococcales</taxon>
        <taxon>Cystobacterineae</taxon>
        <taxon>Archangiaceae</taxon>
        <taxon>Archangium</taxon>
    </lineage>
</organism>
<dbReference type="EMBL" id="JAPNKA010000001">
    <property type="protein sequence ID" value="MCY1074398.1"/>
    <property type="molecule type" value="Genomic_DNA"/>
</dbReference>
<evidence type="ECO:0000256" key="1">
    <source>
        <dbReference type="ARBA" id="ARBA00004167"/>
    </source>
</evidence>
<comment type="caution">
    <text evidence="5">The sequence shown here is derived from an EMBL/GenBank/DDBJ whole genome shotgun (WGS) entry which is preliminary data.</text>
</comment>
<comment type="subcellular location">
    <subcellularLocation>
        <location evidence="1">Membrane</location>
        <topology evidence="1">Single-pass membrane protein</topology>
    </subcellularLocation>
</comment>
<evidence type="ECO:0000256" key="2">
    <source>
        <dbReference type="ARBA" id="ARBA00008164"/>
    </source>
</evidence>
<gene>
    <name evidence="5" type="ORF">OV287_07855</name>
</gene>
<dbReference type="InterPro" id="IPR001972">
    <property type="entry name" value="Stomatin_HflK_fam"/>
</dbReference>
<reference evidence="5 6" key="1">
    <citation type="submission" date="2022-11" db="EMBL/GenBank/DDBJ databases">
        <title>Minimal conservation of predation-associated metabolite biosynthetic gene clusters underscores biosynthetic potential of Myxococcota including descriptions for ten novel species: Archangium lansinium sp. nov., Myxococcus landrumus sp. nov., Nannocystis bai.</title>
        <authorList>
            <person name="Ahearne A."/>
            <person name="Stevens C."/>
            <person name="Phillips K."/>
        </authorList>
    </citation>
    <scope>NUCLEOTIDE SEQUENCE [LARGE SCALE GENOMIC DNA]</scope>
    <source>
        <strain evidence="5 6">MIWBW</strain>
    </source>
</reference>
<evidence type="ECO:0000313" key="5">
    <source>
        <dbReference type="EMBL" id="MCY1074398.1"/>
    </source>
</evidence>
<keyword evidence="3" id="KW-0812">Transmembrane</keyword>
<name>A0ABT3ZYC5_9BACT</name>
<protein>
    <submittedName>
        <fullName evidence="5">Slipin family protein</fullName>
    </submittedName>
</protein>
<dbReference type="PRINTS" id="PR00721">
    <property type="entry name" value="STOMATIN"/>
</dbReference>
<dbReference type="Gene3D" id="6.10.250.2090">
    <property type="match status" value="1"/>
</dbReference>
<dbReference type="InterPro" id="IPR001107">
    <property type="entry name" value="Band_7"/>
</dbReference>
<dbReference type="Pfam" id="PF01145">
    <property type="entry name" value="Band_7"/>
    <property type="match status" value="1"/>
</dbReference>
<evidence type="ECO:0000259" key="4">
    <source>
        <dbReference type="SMART" id="SM00244"/>
    </source>
</evidence>
<evidence type="ECO:0000313" key="6">
    <source>
        <dbReference type="Proteomes" id="UP001207654"/>
    </source>
</evidence>
<keyword evidence="3" id="KW-0472">Membrane</keyword>
<feature type="transmembrane region" description="Helical" evidence="3">
    <location>
        <begin position="36"/>
        <end position="57"/>
    </location>
</feature>
<dbReference type="PANTHER" id="PTHR10264">
    <property type="entry name" value="BAND 7 PROTEIN-RELATED"/>
    <property type="match status" value="1"/>
</dbReference>
<dbReference type="CDD" id="cd08826">
    <property type="entry name" value="SPFH_eoslipins_u1"/>
    <property type="match status" value="1"/>
</dbReference>
<dbReference type="Proteomes" id="UP001207654">
    <property type="component" value="Unassembled WGS sequence"/>
</dbReference>
<keyword evidence="3" id="KW-1133">Transmembrane helix</keyword>
<evidence type="ECO:0000256" key="3">
    <source>
        <dbReference type="SAM" id="Phobius"/>
    </source>
</evidence>
<dbReference type="RefSeq" id="WP_267542312.1">
    <property type="nucleotide sequence ID" value="NZ_JAPNKA010000001.1"/>
</dbReference>